<evidence type="ECO:0000313" key="14">
    <source>
        <dbReference type="EMBL" id="KAG2954060.1"/>
    </source>
</evidence>
<evidence type="ECO:0000256" key="4">
    <source>
        <dbReference type="ARBA" id="ARBA00022763"/>
    </source>
</evidence>
<dbReference type="InterPro" id="IPR018085">
    <property type="entry name" value="Ura-DNA_Glyclase_AS"/>
</dbReference>
<comment type="subcellular location">
    <subcellularLocation>
        <location evidence="7">Mitochondrion</location>
    </subcellularLocation>
    <subcellularLocation>
        <location evidence="7">Nucleus</location>
    </subcellularLocation>
</comment>
<dbReference type="EMBL" id="RCMG01000026">
    <property type="protein sequence ID" value="KAG2867382.1"/>
    <property type="molecule type" value="Genomic_DNA"/>
</dbReference>
<evidence type="ECO:0000256" key="5">
    <source>
        <dbReference type="ARBA" id="ARBA00022801"/>
    </source>
</evidence>
<evidence type="ECO:0000313" key="13">
    <source>
        <dbReference type="EMBL" id="KAG2938863.1"/>
    </source>
</evidence>
<keyword evidence="6 7" id="KW-0234">DNA repair</keyword>
<dbReference type="NCBIfam" id="NF003589">
    <property type="entry name" value="PRK05254.1-2"/>
    <property type="match status" value="1"/>
</dbReference>
<evidence type="ECO:0000256" key="10">
    <source>
        <dbReference type="SAM" id="MobiDB-lite"/>
    </source>
</evidence>
<protein>
    <recommendedName>
        <fullName evidence="3 7">Uracil-DNA glycosylase</fullName>
        <shortName evidence="7">UDG</shortName>
        <ecNumber evidence="3 7">3.2.2.27</ecNumber>
    </recommendedName>
</protein>
<comment type="function">
    <text evidence="7 9">Excises uracil residues from the DNA which can arise as a result of misincorporation of dUMP residues by DNA polymerase or due to deamination of cytosine.</text>
</comment>
<dbReference type="OrthoDB" id="10031947at2759"/>
<comment type="caution">
    <text evidence="17">The sequence shown here is derived from an EMBL/GenBank/DDBJ whole genome shotgun (WGS) entry which is preliminary data.</text>
</comment>
<dbReference type="STRING" id="29920.A0A329RRK0"/>
<evidence type="ECO:0000313" key="17">
    <source>
        <dbReference type="EMBL" id="RAW27304.1"/>
    </source>
</evidence>
<organism evidence="17 18">
    <name type="scientific">Phytophthora cactorum</name>
    <dbReference type="NCBI Taxonomy" id="29920"/>
    <lineage>
        <taxon>Eukaryota</taxon>
        <taxon>Sar</taxon>
        <taxon>Stramenopiles</taxon>
        <taxon>Oomycota</taxon>
        <taxon>Peronosporomycetes</taxon>
        <taxon>Peronosporales</taxon>
        <taxon>Peronosporaceae</taxon>
        <taxon>Phytophthora</taxon>
    </lineage>
</organism>
<dbReference type="Proteomes" id="UP000774804">
    <property type="component" value="Unassembled WGS sequence"/>
</dbReference>
<dbReference type="SMART" id="SM00986">
    <property type="entry name" value="UDG"/>
    <property type="match status" value="1"/>
</dbReference>
<gene>
    <name evidence="17" type="ORF">PC110_g16292</name>
    <name evidence="12" type="ORF">PC113_g2060</name>
    <name evidence="13" type="ORF">PC115_g3493</name>
    <name evidence="14" type="ORF">PC117_g1562</name>
    <name evidence="15" type="ORF">PC118_g3280</name>
    <name evidence="16" type="ORF">PC129_g2097</name>
</gene>
<evidence type="ECO:0000256" key="1">
    <source>
        <dbReference type="ARBA" id="ARBA00001400"/>
    </source>
</evidence>
<keyword evidence="7" id="KW-0539">Nucleus</keyword>
<dbReference type="Pfam" id="PF03167">
    <property type="entry name" value="UDG"/>
    <property type="match status" value="1"/>
</dbReference>
<reference evidence="12" key="2">
    <citation type="submission" date="2018-10" db="EMBL/GenBank/DDBJ databases">
        <title>Effector identification in a new, highly contiguous assembly of the strawberry crown rot pathogen Phytophthora cactorum.</title>
        <authorList>
            <person name="Armitage A.D."/>
            <person name="Nellist C.F."/>
            <person name="Bates H."/>
            <person name="Vickerstaff R.J."/>
            <person name="Harrison R.J."/>
        </authorList>
    </citation>
    <scope>NUCLEOTIDE SEQUENCE</scope>
    <source>
        <strain evidence="12">15-7</strain>
        <strain evidence="13">4032</strain>
        <strain evidence="14">4040</strain>
        <strain evidence="15">P415</strain>
        <strain evidence="16">P421</strain>
    </source>
</reference>
<reference evidence="17 18" key="1">
    <citation type="submission" date="2018-01" db="EMBL/GenBank/DDBJ databases">
        <title>Draft genome of the strawberry crown rot pathogen Phytophthora cactorum.</title>
        <authorList>
            <person name="Armitage A.D."/>
            <person name="Lysoe E."/>
            <person name="Nellist C.F."/>
            <person name="Harrison R.J."/>
            <person name="Brurberg M.B."/>
        </authorList>
    </citation>
    <scope>NUCLEOTIDE SEQUENCE [LARGE SCALE GENOMIC DNA]</scope>
    <source>
        <strain evidence="17 18">10300</strain>
    </source>
</reference>
<evidence type="ECO:0000256" key="2">
    <source>
        <dbReference type="ARBA" id="ARBA00008184"/>
    </source>
</evidence>
<feature type="active site" description="Proton acceptor" evidence="7 8">
    <location>
        <position position="149"/>
    </location>
</feature>
<dbReference type="EMBL" id="RCMK01000018">
    <property type="protein sequence ID" value="KAG2954060.1"/>
    <property type="molecule type" value="Genomic_DNA"/>
</dbReference>
<keyword evidence="7" id="KW-0496">Mitochondrion</keyword>
<dbReference type="Proteomes" id="UP000760860">
    <property type="component" value="Unassembled WGS sequence"/>
</dbReference>
<comment type="catalytic activity">
    <reaction evidence="1 7 9">
        <text>Hydrolyzes single-stranded DNA or mismatched double-stranded DNA and polynucleotides, releasing free uracil.</text>
        <dbReference type="EC" id="3.2.2.27"/>
    </reaction>
</comment>
<dbReference type="GO" id="GO:0005634">
    <property type="term" value="C:nucleus"/>
    <property type="evidence" value="ECO:0007669"/>
    <property type="project" value="UniProtKB-SubCell"/>
</dbReference>
<dbReference type="PANTHER" id="PTHR11264:SF0">
    <property type="entry name" value="URACIL-DNA GLYCOSYLASE"/>
    <property type="match status" value="1"/>
</dbReference>
<evidence type="ECO:0000313" key="16">
    <source>
        <dbReference type="EMBL" id="KAG3227346.1"/>
    </source>
</evidence>
<evidence type="ECO:0000256" key="7">
    <source>
        <dbReference type="HAMAP-Rule" id="MF_03166"/>
    </source>
</evidence>
<keyword evidence="18" id="KW-1185">Reference proteome</keyword>
<evidence type="ECO:0000256" key="6">
    <source>
        <dbReference type="ARBA" id="ARBA00023204"/>
    </source>
</evidence>
<dbReference type="Proteomes" id="UP000736787">
    <property type="component" value="Unassembled WGS sequence"/>
</dbReference>
<name>A0A329RRK0_9STRA</name>
<feature type="compositionally biased region" description="Acidic residues" evidence="10">
    <location>
        <begin position="56"/>
        <end position="69"/>
    </location>
</feature>
<evidence type="ECO:0000259" key="11">
    <source>
        <dbReference type="SMART" id="SM00986"/>
    </source>
</evidence>
<dbReference type="PANTHER" id="PTHR11264">
    <property type="entry name" value="URACIL-DNA GLYCOSYLASE"/>
    <property type="match status" value="1"/>
</dbReference>
<dbReference type="HAMAP" id="MF_00148">
    <property type="entry name" value="UDG"/>
    <property type="match status" value="1"/>
</dbReference>
<dbReference type="NCBIfam" id="TIGR00628">
    <property type="entry name" value="ung"/>
    <property type="match status" value="1"/>
</dbReference>
<dbReference type="EMBL" id="RCMI01000059">
    <property type="protein sequence ID" value="KAG2938863.1"/>
    <property type="molecule type" value="Genomic_DNA"/>
</dbReference>
<evidence type="ECO:0000313" key="12">
    <source>
        <dbReference type="EMBL" id="KAG2867382.1"/>
    </source>
</evidence>
<dbReference type="GO" id="GO:0097510">
    <property type="term" value="P:base-excision repair, AP site formation via deaminated base removal"/>
    <property type="evidence" value="ECO:0007669"/>
    <property type="project" value="TreeGrafter"/>
</dbReference>
<dbReference type="EMBL" id="RCMV01000037">
    <property type="protein sequence ID" value="KAG3227346.1"/>
    <property type="molecule type" value="Genomic_DNA"/>
</dbReference>
<dbReference type="Proteomes" id="UP000697107">
    <property type="component" value="Unassembled WGS sequence"/>
</dbReference>
<dbReference type="FunFam" id="3.40.470.10:FF:000001">
    <property type="entry name" value="Uracil-DNA glycosylase"/>
    <property type="match status" value="1"/>
</dbReference>
<proteinExistence type="inferred from homology"/>
<dbReference type="Gene3D" id="3.40.470.10">
    <property type="entry name" value="Uracil-DNA glycosylase-like domain"/>
    <property type="match status" value="1"/>
</dbReference>
<comment type="similarity">
    <text evidence="2 7 9">Belongs to the uracil-DNA glycosylase (UDG) superfamily. UNG family.</text>
</comment>
<dbReference type="EMBL" id="RCML01000055">
    <property type="protein sequence ID" value="KAG2994800.1"/>
    <property type="molecule type" value="Genomic_DNA"/>
</dbReference>
<dbReference type="Proteomes" id="UP000251314">
    <property type="component" value="Unassembled WGS sequence"/>
</dbReference>
<evidence type="ECO:0000256" key="8">
    <source>
        <dbReference type="PROSITE-ProRule" id="PRU10072"/>
    </source>
</evidence>
<dbReference type="InterPro" id="IPR036895">
    <property type="entry name" value="Uracil-DNA_glycosylase-like_sf"/>
</dbReference>
<dbReference type="AlphaFoldDB" id="A0A329RRK0"/>
<sequence>MAGATRDIRSFFGAQPPAKKRRTTQADVDSDKSNPAKTIRPENEPSTSGVKKQDQEVQEQDQEQGDDEILPVTSFAELQKTIQLRSLMHQSWFDLLQREFARGSFQTLTRFLEGEEGRKKTIYPPPTDVFAALRDCAFSDLKVVILGQDPYHGPQQAHGLSFSVRHGVPPPPSLKNIFKEAMNDAGIDRPTHGCLSCWSRQGVLLLNTVLTVRRGEPNSHKKRGWEQFTNAIISKVSKDASNVVFLLWGKPAQEKGALIDTKRHLVVRSSHPSPLGATKTNAPFLGSKCFSRANSYLKEHGKGPIDWSVQ</sequence>
<accession>A0A329RRK0</accession>
<keyword evidence="5 7" id="KW-0378">Hydrolase</keyword>
<dbReference type="SMART" id="SM00987">
    <property type="entry name" value="UreE_C"/>
    <property type="match status" value="1"/>
</dbReference>
<dbReference type="CDD" id="cd10027">
    <property type="entry name" value="UDG-F1-like"/>
    <property type="match status" value="1"/>
</dbReference>
<feature type="domain" description="Uracil-DNA glycosylase-like" evidence="11">
    <location>
        <begin position="134"/>
        <end position="297"/>
    </location>
</feature>
<dbReference type="GO" id="GO:0004844">
    <property type="term" value="F:uracil DNA N-glycosylase activity"/>
    <property type="evidence" value="ECO:0007669"/>
    <property type="project" value="UniProtKB-UniRule"/>
</dbReference>
<feature type="region of interest" description="Disordered" evidence="10">
    <location>
        <begin position="1"/>
        <end position="70"/>
    </location>
</feature>
<feature type="compositionally biased region" description="Basic and acidic residues" evidence="10">
    <location>
        <begin position="29"/>
        <end position="43"/>
    </location>
</feature>
<dbReference type="EMBL" id="MJFZ01000574">
    <property type="protein sequence ID" value="RAW27304.1"/>
    <property type="molecule type" value="Genomic_DNA"/>
</dbReference>
<dbReference type="EC" id="3.2.2.27" evidence="3 7"/>
<evidence type="ECO:0000256" key="9">
    <source>
        <dbReference type="RuleBase" id="RU003780"/>
    </source>
</evidence>
<dbReference type="NCBIfam" id="NF003591">
    <property type="entry name" value="PRK05254.1-4"/>
    <property type="match status" value="1"/>
</dbReference>
<dbReference type="VEuPathDB" id="FungiDB:PC110_g16292"/>
<dbReference type="Proteomes" id="UP000735874">
    <property type="component" value="Unassembled WGS sequence"/>
</dbReference>
<dbReference type="InterPro" id="IPR005122">
    <property type="entry name" value="Uracil-DNA_glycosylase-like"/>
</dbReference>
<keyword evidence="4 7" id="KW-0227">DNA damage</keyword>
<dbReference type="SUPFAM" id="SSF52141">
    <property type="entry name" value="Uracil-DNA glycosylase-like"/>
    <property type="match status" value="1"/>
</dbReference>
<dbReference type="NCBIfam" id="NF003592">
    <property type="entry name" value="PRK05254.1-5"/>
    <property type="match status" value="1"/>
</dbReference>
<dbReference type="NCBIfam" id="NF003588">
    <property type="entry name" value="PRK05254.1-1"/>
    <property type="match status" value="1"/>
</dbReference>
<evidence type="ECO:0000313" key="18">
    <source>
        <dbReference type="Proteomes" id="UP000251314"/>
    </source>
</evidence>
<dbReference type="GO" id="GO:0005739">
    <property type="term" value="C:mitochondrion"/>
    <property type="evidence" value="ECO:0007669"/>
    <property type="project" value="UniProtKB-SubCell"/>
</dbReference>
<dbReference type="PROSITE" id="PS00130">
    <property type="entry name" value="U_DNA_GLYCOSYLASE"/>
    <property type="match status" value="1"/>
</dbReference>
<dbReference type="InterPro" id="IPR002043">
    <property type="entry name" value="UDG_fam1"/>
</dbReference>
<evidence type="ECO:0000313" key="15">
    <source>
        <dbReference type="EMBL" id="KAG2994800.1"/>
    </source>
</evidence>
<evidence type="ECO:0000256" key="3">
    <source>
        <dbReference type="ARBA" id="ARBA00012030"/>
    </source>
</evidence>